<sequence>MGLAAIIVLAVMPLFITLMRHEGVGQQIRADGPQRHLIKQGTPTMGGVVILLGLVVTCICMARWSISLSICMGATLATAFLGIADDIESVMHGRSLGLTPSQKMIGLFLISVAFALLAVNCAGVTPTLHFPVGIDLDLGFLTTVVPVGATVVRVPWFYVLFVFILMAGMSNAVNLTDGLDGLSGGTVCVVMCMMAAVSFIYGDGNLAIFAASIAGALVGFLWFNCYPASIFMGDTGSLAFGTAFAALAVLTKAEVISLVMGGLFVCEALSVIIQVASFKLTKKRVFLMAPIHHHFEKLGWGETKVVIRFWIISAAFAALGFALYFQLN</sequence>
<dbReference type="STRING" id="1393034.HMPREF3192_00759"/>
<comment type="function">
    <text evidence="7">Catalyzes the initial step of the lipid cycle reactions in the biosynthesis of the cell wall peptidoglycan: transfers peptidoglycan precursor phospho-MurNAc-pentapeptide from UDP-MurNAc-pentapeptide onto the lipid carrier undecaprenyl phosphate, yielding undecaprenyl-pyrophosphoryl-MurNAc-pentapeptide, known as lipid I.</text>
</comment>
<dbReference type="Pfam" id="PF10555">
    <property type="entry name" value="MraY_sig1"/>
    <property type="match status" value="1"/>
</dbReference>
<keyword evidence="7 9" id="KW-0460">Magnesium</keyword>
<dbReference type="EMBL" id="LSCR01000012">
    <property type="protein sequence ID" value="KXB34660.1"/>
    <property type="molecule type" value="Genomic_DNA"/>
</dbReference>
<dbReference type="PROSITE" id="PS01347">
    <property type="entry name" value="MRAY_1"/>
    <property type="match status" value="1"/>
</dbReference>
<organism evidence="10 11">
    <name type="scientific">Atopobium deltae</name>
    <dbReference type="NCBI Taxonomy" id="1393034"/>
    <lineage>
        <taxon>Bacteria</taxon>
        <taxon>Bacillati</taxon>
        <taxon>Actinomycetota</taxon>
        <taxon>Coriobacteriia</taxon>
        <taxon>Coriobacteriales</taxon>
        <taxon>Atopobiaceae</taxon>
        <taxon>Atopobium</taxon>
    </lineage>
</organism>
<dbReference type="InterPro" id="IPR003524">
    <property type="entry name" value="PNAcMuramoyl-5peptid_Trfase"/>
</dbReference>
<dbReference type="GO" id="GO:0051992">
    <property type="term" value="F:UDP-N-acetylmuramoyl-L-alanyl-D-glutamyl-meso-2,6-diaminopimelyl-D-alanyl-D-alanine:undecaprenyl-phosphate transferase activity"/>
    <property type="evidence" value="ECO:0007669"/>
    <property type="project" value="RHEA"/>
</dbReference>
<keyword evidence="7" id="KW-0132">Cell division</keyword>
<evidence type="ECO:0000313" key="10">
    <source>
        <dbReference type="EMBL" id="KXB34660.1"/>
    </source>
</evidence>
<keyword evidence="7 9" id="KW-0479">Metal-binding</keyword>
<dbReference type="Pfam" id="PF00953">
    <property type="entry name" value="Glycos_transf_4"/>
    <property type="match status" value="1"/>
</dbReference>
<keyword evidence="6 7" id="KW-0472">Membrane</keyword>
<keyword evidence="7" id="KW-0131">Cell cycle</keyword>
<keyword evidence="5 7" id="KW-1133">Transmembrane helix</keyword>
<accession>A0A133XUN9</accession>
<dbReference type="GO" id="GO:0009252">
    <property type="term" value="P:peptidoglycan biosynthetic process"/>
    <property type="evidence" value="ECO:0007669"/>
    <property type="project" value="UniProtKB-UniRule"/>
</dbReference>
<feature type="transmembrane region" description="Helical" evidence="7">
    <location>
        <begin position="256"/>
        <end position="278"/>
    </location>
</feature>
<comment type="subcellular location">
    <subcellularLocation>
        <location evidence="7">Cell membrane</location>
        <topology evidence="7">Multi-pass membrane protein</topology>
    </subcellularLocation>
    <subcellularLocation>
        <location evidence="1">Membrane</location>
        <topology evidence="1">Multi-pass membrane protein</topology>
    </subcellularLocation>
</comment>
<comment type="caution">
    <text evidence="10">The sequence shown here is derived from an EMBL/GenBank/DDBJ whole genome shotgun (WGS) entry which is preliminary data.</text>
</comment>
<evidence type="ECO:0000256" key="7">
    <source>
        <dbReference type="HAMAP-Rule" id="MF_00038"/>
    </source>
</evidence>
<keyword evidence="7" id="KW-0573">Peptidoglycan synthesis</keyword>
<comment type="cofactor">
    <cofactor evidence="7 9">
        <name>Mg(2+)</name>
        <dbReference type="ChEBI" id="CHEBI:18420"/>
    </cofactor>
</comment>
<dbReference type="GO" id="GO:0071555">
    <property type="term" value="P:cell wall organization"/>
    <property type="evidence" value="ECO:0007669"/>
    <property type="project" value="UniProtKB-KW"/>
</dbReference>
<keyword evidence="11" id="KW-1185">Reference proteome</keyword>
<dbReference type="GO" id="GO:0051301">
    <property type="term" value="P:cell division"/>
    <property type="evidence" value="ECO:0007669"/>
    <property type="project" value="UniProtKB-KW"/>
</dbReference>
<gene>
    <name evidence="7" type="primary">mraY</name>
    <name evidence="10" type="ORF">HMPREF3192_00759</name>
</gene>
<dbReference type="PANTHER" id="PTHR22926">
    <property type="entry name" value="PHOSPHO-N-ACETYLMURAMOYL-PENTAPEPTIDE-TRANSFERASE"/>
    <property type="match status" value="1"/>
</dbReference>
<dbReference type="HAMAP" id="MF_00038">
    <property type="entry name" value="MraY"/>
    <property type="match status" value="1"/>
</dbReference>
<proteinExistence type="inferred from homology"/>
<reference evidence="11" key="1">
    <citation type="submission" date="2016-01" db="EMBL/GenBank/DDBJ databases">
        <authorList>
            <person name="Mitreva M."/>
            <person name="Pepin K.H."/>
            <person name="Mihindukulasuriya K.A."/>
            <person name="Fulton R."/>
            <person name="Fronick C."/>
            <person name="O'Laughlin M."/>
            <person name="Miner T."/>
            <person name="Herter B."/>
            <person name="Rosa B.A."/>
            <person name="Cordes M."/>
            <person name="Tomlinson C."/>
            <person name="Wollam A."/>
            <person name="Palsikar V.B."/>
            <person name="Mardis E.R."/>
            <person name="Wilson R.K."/>
        </authorList>
    </citation>
    <scope>NUCLEOTIDE SEQUENCE [LARGE SCALE GENOMIC DNA]</scope>
    <source>
        <strain evidence="11">DNF00019</strain>
    </source>
</reference>
<feature type="transmembrane region" description="Helical" evidence="7">
    <location>
        <begin position="305"/>
        <end position="325"/>
    </location>
</feature>
<evidence type="ECO:0000256" key="2">
    <source>
        <dbReference type="ARBA" id="ARBA00005583"/>
    </source>
</evidence>
<evidence type="ECO:0000256" key="3">
    <source>
        <dbReference type="ARBA" id="ARBA00022679"/>
    </source>
</evidence>
<dbReference type="PATRIC" id="fig|1393034.3.peg.733"/>
<dbReference type="PANTHER" id="PTHR22926:SF5">
    <property type="entry name" value="PHOSPHO-N-ACETYLMURAMOYL-PENTAPEPTIDE-TRANSFERASE HOMOLOG"/>
    <property type="match status" value="1"/>
</dbReference>
<feature type="binding site" evidence="9">
    <location>
        <position position="174"/>
    </location>
    <ligand>
        <name>Mg(2+)</name>
        <dbReference type="ChEBI" id="CHEBI:18420"/>
    </ligand>
</feature>
<dbReference type="GO" id="GO:0005886">
    <property type="term" value="C:plasma membrane"/>
    <property type="evidence" value="ECO:0007669"/>
    <property type="project" value="UniProtKB-SubCell"/>
</dbReference>
<dbReference type="AlphaFoldDB" id="A0A133XUN9"/>
<evidence type="ECO:0000256" key="4">
    <source>
        <dbReference type="ARBA" id="ARBA00022692"/>
    </source>
</evidence>
<dbReference type="GO" id="GO:0008360">
    <property type="term" value="P:regulation of cell shape"/>
    <property type="evidence" value="ECO:0007669"/>
    <property type="project" value="UniProtKB-KW"/>
</dbReference>
<dbReference type="InterPro" id="IPR000715">
    <property type="entry name" value="Glycosyl_transferase_4"/>
</dbReference>
<evidence type="ECO:0000256" key="8">
    <source>
        <dbReference type="NCBIfam" id="TIGR00445"/>
    </source>
</evidence>
<evidence type="ECO:0000256" key="9">
    <source>
        <dbReference type="PIRSR" id="PIRSR600715-1"/>
    </source>
</evidence>
<dbReference type="Proteomes" id="UP000070675">
    <property type="component" value="Unassembled WGS sequence"/>
</dbReference>
<feature type="transmembrane region" description="Helical" evidence="7">
    <location>
        <begin position="206"/>
        <end position="223"/>
    </location>
</feature>
<comment type="pathway">
    <text evidence="7">Cell wall biogenesis; peptidoglycan biosynthesis.</text>
</comment>
<feature type="transmembrane region" description="Helical" evidence="7">
    <location>
        <begin position="145"/>
        <end position="167"/>
    </location>
</feature>
<dbReference type="GO" id="GO:0008963">
    <property type="term" value="F:phospho-N-acetylmuramoyl-pentapeptide-transferase activity"/>
    <property type="evidence" value="ECO:0007669"/>
    <property type="project" value="UniProtKB-UniRule"/>
</dbReference>
<keyword evidence="7" id="KW-0961">Cell wall biogenesis/degradation</keyword>
<evidence type="ECO:0000256" key="6">
    <source>
        <dbReference type="ARBA" id="ARBA00023136"/>
    </source>
</evidence>
<feature type="transmembrane region" description="Helical" evidence="7">
    <location>
        <begin position="179"/>
        <end position="200"/>
    </location>
</feature>
<keyword evidence="7" id="KW-0133">Cell shape</keyword>
<protein>
    <recommendedName>
        <fullName evidence="7 8">Phospho-N-acetylmuramoyl-pentapeptide-transferase</fullName>
        <ecNumber evidence="7 8">2.7.8.13</ecNumber>
    </recommendedName>
    <alternativeName>
        <fullName evidence="7">UDP-MurNAc-pentapeptide phosphotransferase</fullName>
    </alternativeName>
</protein>
<dbReference type="NCBIfam" id="TIGR00445">
    <property type="entry name" value="mraY"/>
    <property type="match status" value="1"/>
</dbReference>
<dbReference type="InterPro" id="IPR018480">
    <property type="entry name" value="PNAcMuramoyl-5peptid_Trfase_CS"/>
</dbReference>
<evidence type="ECO:0000256" key="1">
    <source>
        <dbReference type="ARBA" id="ARBA00004141"/>
    </source>
</evidence>
<evidence type="ECO:0000256" key="5">
    <source>
        <dbReference type="ARBA" id="ARBA00022989"/>
    </source>
</evidence>
<dbReference type="UniPathway" id="UPA00219"/>
<dbReference type="EC" id="2.7.8.13" evidence="7 8"/>
<keyword evidence="7" id="KW-1003">Cell membrane</keyword>
<feature type="binding site" evidence="9">
    <location>
        <position position="234"/>
    </location>
    <ligand>
        <name>Mg(2+)</name>
        <dbReference type="ChEBI" id="CHEBI:18420"/>
    </ligand>
</feature>
<keyword evidence="3 7" id="KW-0808">Transferase</keyword>
<name>A0A133XUN9_9ACTN</name>
<keyword evidence="4 7" id="KW-0812">Transmembrane</keyword>
<dbReference type="CDD" id="cd06852">
    <property type="entry name" value="GT_MraY"/>
    <property type="match status" value="1"/>
</dbReference>
<dbReference type="PROSITE" id="PS01348">
    <property type="entry name" value="MRAY_2"/>
    <property type="match status" value="1"/>
</dbReference>
<comment type="catalytic activity">
    <reaction evidence="7">
        <text>UDP-N-acetyl-alpha-D-muramoyl-L-alanyl-gamma-D-glutamyl-meso-2,6-diaminopimeloyl-D-alanyl-D-alanine + di-trans,octa-cis-undecaprenyl phosphate = di-trans,octa-cis-undecaprenyl diphospho-N-acetyl-alpha-D-muramoyl-L-alanyl-D-glutamyl-meso-2,6-diaminopimeloyl-D-alanyl-D-alanine + UMP</text>
        <dbReference type="Rhea" id="RHEA:28386"/>
        <dbReference type="ChEBI" id="CHEBI:57865"/>
        <dbReference type="ChEBI" id="CHEBI:60392"/>
        <dbReference type="ChEBI" id="CHEBI:61386"/>
        <dbReference type="ChEBI" id="CHEBI:61387"/>
        <dbReference type="EC" id="2.7.8.13"/>
    </reaction>
</comment>
<dbReference type="GO" id="GO:0046872">
    <property type="term" value="F:metal ion binding"/>
    <property type="evidence" value="ECO:0007669"/>
    <property type="project" value="UniProtKB-KW"/>
</dbReference>
<feature type="transmembrane region" description="Helical" evidence="7">
    <location>
        <begin position="104"/>
        <end position="125"/>
    </location>
</feature>
<evidence type="ECO:0000313" key="11">
    <source>
        <dbReference type="Proteomes" id="UP000070675"/>
    </source>
</evidence>
<comment type="similarity">
    <text evidence="2 7">Belongs to the glycosyltransferase 4 family. MraY subfamily.</text>
</comment>
<feature type="transmembrane region" description="Helical" evidence="7">
    <location>
        <begin position="46"/>
        <end position="66"/>
    </location>
</feature>
<feature type="transmembrane region" description="Helical" evidence="7">
    <location>
        <begin position="230"/>
        <end position="250"/>
    </location>
</feature>